<evidence type="ECO:0000259" key="2">
    <source>
        <dbReference type="Pfam" id="PF00501"/>
    </source>
</evidence>
<dbReference type="Proteomes" id="UP001233271">
    <property type="component" value="Chromosome 7a"/>
</dbReference>
<organism evidence="4 5">
    <name type="scientific">Cutaneotrichosporon cavernicola</name>
    <dbReference type="NCBI Taxonomy" id="279322"/>
    <lineage>
        <taxon>Eukaryota</taxon>
        <taxon>Fungi</taxon>
        <taxon>Dikarya</taxon>
        <taxon>Basidiomycota</taxon>
        <taxon>Agaricomycotina</taxon>
        <taxon>Tremellomycetes</taxon>
        <taxon>Trichosporonales</taxon>
        <taxon>Trichosporonaceae</taxon>
        <taxon>Cutaneotrichosporon</taxon>
    </lineage>
</organism>
<dbReference type="PANTHER" id="PTHR24096">
    <property type="entry name" value="LONG-CHAIN-FATTY-ACID--COA LIGASE"/>
    <property type="match status" value="1"/>
</dbReference>
<name>A0AA48QYR7_9TREE</name>
<dbReference type="GeneID" id="85498430"/>
<evidence type="ECO:0000259" key="3">
    <source>
        <dbReference type="Pfam" id="PF13193"/>
    </source>
</evidence>
<evidence type="ECO:0000313" key="4">
    <source>
        <dbReference type="EMBL" id="BEI94560.1"/>
    </source>
</evidence>
<evidence type="ECO:0000256" key="1">
    <source>
        <dbReference type="SAM" id="MobiDB-lite"/>
    </source>
</evidence>
<dbReference type="Pfam" id="PF13193">
    <property type="entry name" value="AMP-binding_C"/>
    <property type="match status" value="1"/>
</dbReference>
<dbReference type="InterPro" id="IPR020845">
    <property type="entry name" value="AMP-binding_CS"/>
</dbReference>
<feature type="domain" description="AMP-binding enzyme C-terminal" evidence="3">
    <location>
        <begin position="594"/>
        <end position="672"/>
    </location>
</feature>
<evidence type="ECO:0008006" key="6">
    <source>
        <dbReference type="Google" id="ProtNLM"/>
    </source>
</evidence>
<feature type="compositionally biased region" description="Low complexity" evidence="1">
    <location>
        <begin position="40"/>
        <end position="55"/>
    </location>
</feature>
<dbReference type="PROSITE" id="PS00455">
    <property type="entry name" value="AMP_BINDING"/>
    <property type="match status" value="1"/>
</dbReference>
<dbReference type="InterPro" id="IPR000873">
    <property type="entry name" value="AMP-dep_synth/lig_dom"/>
</dbReference>
<dbReference type="EMBL" id="AP028218">
    <property type="protein sequence ID" value="BEI94560.1"/>
    <property type="molecule type" value="Genomic_DNA"/>
</dbReference>
<dbReference type="GO" id="GO:0019748">
    <property type="term" value="P:secondary metabolic process"/>
    <property type="evidence" value="ECO:0007669"/>
    <property type="project" value="TreeGrafter"/>
</dbReference>
<dbReference type="InterPro" id="IPR042099">
    <property type="entry name" value="ANL_N_sf"/>
</dbReference>
<dbReference type="Gene3D" id="3.40.50.12780">
    <property type="entry name" value="N-terminal domain of ligase-like"/>
    <property type="match status" value="1"/>
</dbReference>
<dbReference type="RefSeq" id="XP_060459825.1">
    <property type="nucleotide sequence ID" value="XM_060603541.1"/>
</dbReference>
<dbReference type="GO" id="GO:0016405">
    <property type="term" value="F:CoA-ligase activity"/>
    <property type="evidence" value="ECO:0007669"/>
    <property type="project" value="TreeGrafter"/>
</dbReference>
<dbReference type="InterPro" id="IPR025110">
    <property type="entry name" value="AMP-bd_C"/>
</dbReference>
<dbReference type="Gene3D" id="3.30.300.30">
    <property type="match status" value="1"/>
</dbReference>
<reference evidence="4" key="1">
    <citation type="journal article" date="2023" name="BMC Genomics">
        <title>Chromosome-level genome assemblies of Cutaneotrichosporon spp. (Trichosporonales, Basidiomycota) reveal imbalanced evolution between nucleotide sequences and chromosome synteny.</title>
        <authorList>
            <person name="Kobayashi Y."/>
            <person name="Kayamori A."/>
            <person name="Aoki K."/>
            <person name="Shiwa Y."/>
            <person name="Matsutani M."/>
            <person name="Fujita N."/>
            <person name="Sugita T."/>
            <person name="Iwasaki W."/>
            <person name="Tanaka N."/>
            <person name="Takashima M."/>
        </authorList>
    </citation>
    <scope>NUCLEOTIDE SEQUENCE</scope>
    <source>
        <strain evidence="4">HIS019</strain>
    </source>
</reference>
<dbReference type="PANTHER" id="PTHR24096:SF393">
    <property type="entry name" value="LIGASE, PUTATIVE-RELATED"/>
    <property type="match status" value="1"/>
</dbReference>
<gene>
    <name evidence="4" type="ORF">CcaverHIS019_0701320</name>
</gene>
<feature type="domain" description="AMP-dependent synthetase/ligase" evidence="2">
    <location>
        <begin position="170"/>
        <end position="542"/>
    </location>
</feature>
<sequence>MIRNGVRALRTARPVVRRGLVAASPSLLARQLAPQSQPRYAYTTSATTSATQAAAKDPSNPNNLLTPEECESVLYNPALVILVPLLTLHTPPPSPPPLLTLPTSLTAGEALLTAPGSPYELEIREVNGRNLKVWKHTPHDFATFIRGNMERWSTNEFLSTPIAAPEPFEARESVTFGEAYDQAASIAALLRERGIGVGDRVAIGGVNSAGWVVSCLGVQLLGAVPVLLNNGLVGDSQAHCLKLTKPKIVLVDDKLAAMIGTEKIEGVGPVWCWGPTAHLSKEVQAAVTEIASMSPRPETVASVKAGEGLESLGPESDSIVFFTSGTTSLPKAVLVTQQQALHIIHSSTYQNARTTLRLGAPVQDALKAYDPKPEGVAMLSIPLFHVQGMLTWLMVALHNGSKLVFLRHWSVPTAVKLMVEHKVGRIGGVPAIPAAILASPDLPADFELASTTYGGATPPSDLAQRLVQRWPKMQPGTGWGMTETSAFHTGFNGQEYLAKPHGAGQALPVTEIKVVDPKTKKDLPAGEVGLLLARGQNIMKEYVDNPKATAETIDADGWLDTGDLAFIDKFGDLHMSDRVKDIIIRGGENIPSAEVERVLLEDPRIAEASAVSVPCDIMGERVGAAVSLAPGVNKDEATPLSIVQTAWPKLRYCARPDIVMVLDQLPWNPSQKVLKGEVKKILGAEWERVERKPLVNSRDATARQ</sequence>
<dbReference type="Pfam" id="PF00501">
    <property type="entry name" value="AMP-binding"/>
    <property type="match status" value="1"/>
</dbReference>
<protein>
    <recommendedName>
        <fullName evidence="6">Acetyl-CoA synthetase-like protein</fullName>
    </recommendedName>
</protein>
<evidence type="ECO:0000313" key="5">
    <source>
        <dbReference type="Proteomes" id="UP001233271"/>
    </source>
</evidence>
<dbReference type="InterPro" id="IPR045851">
    <property type="entry name" value="AMP-bd_C_sf"/>
</dbReference>
<dbReference type="AlphaFoldDB" id="A0AA48QYR7"/>
<keyword evidence="5" id="KW-1185">Reference proteome</keyword>
<proteinExistence type="predicted"/>
<feature type="region of interest" description="Disordered" evidence="1">
    <location>
        <begin position="38"/>
        <end position="63"/>
    </location>
</feature>
<dbReference type="SUPFAM" id="SSF56801">
    <property type="entry name" value="Acetyl-CoA synthetase-like"/>
    <property type="match status" value="1"/>
</dbReference>
<dbReference type="KEGG" id="ccac:CcaHIS019_0701320"/>
<accession>A0AA48QYR7</accession>